<dbReference type="Proteomes" id="UP000031121">
    <property type="component" value="Chromosome"/>
</dbReference>
<accession>A0A0A8B4F9</accession>
<dbReference type="EMBL" id="CP009302">
    <property type="protein sequence ID" value="AJC11693.1"/>
    <property type="molecule type" value="Genomic_DNA"/>
</dbReference>
<protein>
    <submittedName>
        <fullName evidence="2">Uncharacterized protein</fullName>
    </submittedName>
</protein>
<reference evidence="2 3" key="2">
    <citation type="journal article" date="2015" name="Genome Announc.">
        <title>Complete Genome Sequence of Coriobacteriaceae Strain 68-1-3, a Novel Mucus-Degrading Isolate from the Swine Intestinal Tract.</title>
        <authorList>
            <person name="Looft T."/>
            <person name="Bayles D.O."/>
            <person name="Alt D.P."/>
            <person name="Stanton T.B."/>
        </authorList>
    </citation>
    <scope>NUCLEOTIDE SEQUENCE [LARGE SCALE GENOMIC DNA]</scope>
    <source>
        <strain evidence="2 3">68-1-3</strain>
    </source>
</reference>
<keyword evidence="1" id="KW-0812">Transmembrane</keyword>
<dbReference type="HOGENOM" id="CLU_1493281_0_0_11"/>
<sequence>MRAVGDQKINLSNVAVGYARTLVNASTGRVSAVDVFLHVVIPVALAAGMFAFWPLDANTMQRASSNMVTGASIVSSLMCGVAVMLFQLRTQIASERGFASRGERRLIDETYYDVLWSVVVGFSAVALIVVGDFVSHLSPCAWKALVAAAIALVANMAMATCMGIKRIAAAYEIISKVWDRAGNGDNPRS</sequence>
<proteinExistence type="predicted"/>
<name>A0A0A8B4F9_9ACTN</name>
<evidence type="ECO:0000313" key="2">
    <source>
        <dbReference type="EMBL" id="AJC11693.1"/>
    </source>
</evidence>
<feature type="transmembrane region" description="Helical" evidence="1">
    <location>
        <begin position="35"/>
        <end position="55"/>
    </location>
</feature>
<dbReference type="KEGG" id="cbac:JI75_02370"/>
<feature type="transmembrane region" description="Helical" evidence="1">
    <location>
        <begin position="142"/>
        <end position="164"/>
    </location>
</feature>
<feature type="transmembrane region" description="Helical" evidence="1">
    <location>
        <begin position="67"/>
        <end position="89"/>
    </location>
</feature>
<keyword evidence="1" id="KW-1133">Transmembrane helix</keyword>
<reference evidence="3" key="1">
    <citation type="submission" date="2014-08" db="EMBL/GenBank/DDBJ databases">
        <title>Coriobacteriaceae sp. complete genome.</title>
        <authorList>
            <person name="Looft T."/>
            <person name="Bayles D.O."/>
            <person name="Stanton T.B."/>
        </authorList>
    </citation>
    <scope>NUCLEOTIDE SEQUENCE [LARGE SCALE GENOMIC DNA]</scope>
    <source>
        <strain evidence="3">68-1-3</strain>
    </source>
</reference>
<organism evidence="2 3">
    <name type="scientific">Berryella intestinalis</name>
    <dbReference type="NCBI Taxonomy" id="1531429"/>
    <lineage>
        <taxon>Bacteria</taxon>
        <taxon>Bacillati</taxon>
        <taxon>Actinomycetota</taxon>
        <taxon>Coriobacteriia</taxon>
        <taxon>Eggerthellales</taxon>
        <taxon>Eggerthellaceae</taxon>
        <taxon>Berryella</taxon>
    </lineage>
</organism>
<keyword evidence="1" id="KW-0472">Membrane</keyword>
<gene>
    <name evidence="2" type="ORF">JI75_02370</name>
</gene>
<evidence type="ECO:0000313" key="3">
    <source>
        <dbReference type="Proteomes" id="UP000031121"/>
    </source>
</evidence>
<evidence type="ECO:0000256" key="1">
    <source>
        <dbReference type="SAM" id="Phobius"/>
    </source>
</evidence>
<dbReference type="AlphaFoldDB" id="A0A0A8B4F9"/>
<feature type="transmembrane region" description="Helical" evidence="1">
    <location>
        <begin position="110"/>
        <end position="130"/>
    </location>
</feature>
<keyword evidence="3" id="KW-1185">Reference proteome</keyword>